<dbReference type="EMBL" id="JACDZE010000005">
    <property type="protein sequence ID" value="MBA5630594.1"/>
    <property type="molecule type" value="Genomic_DNA"/>
</dbReference>
<comment type="caution">
    <text evidence="2">The sequence shown here is derived from an EMBL/GenBank/DDBJ whole genome shotgun (WGS) entry which is preliminary data.</text>
</comment>
<sequence length="130" mass="15853">MNQMLFHYSRKKLFSIFLVRFIPSLVFLYIALWVGEVFWIATILLWVEALMEVVWRNGKGYCEITEDHISSIRIFDRKKIDIADIRQVFTYDGEWTFRNAEKEIRIKRNHIRKSQLNCFDEKIKKIQIKY</sequence>
<keyword evidence="1" id="KW-0812">Transmembrane</keyword>
<proteinExistence type="predicted"/>
<dbReference type="Proteomes" id="UP000552241">
    <property type="component" value="Unassembled WGS sequence"/>
</dbReference>
<reference evidence="2 3" key="1">
    <citation type="submission" date="2020-07" db="EMBL/GenBank/DDBJ databases">
        <title>Moheibacter lacus sp. nov., a member of the family Flavobacteriaceae isolated from freshwater lake sediment.</title>
        <authorList>
            <person name="Liu Y."/>
        </authorList>
    </citation>
    <scope>NUCLEOTIDE SEQUENCE [LARGE SCALE GENOMIC DNA]</scope>
    <source>
        <strain evidence="2 3">BDHS18</strain>
    </source>
</reference>
<accession>A0A838ZUC4</accession>
<evidence type="ECO:0000256" key="1">
    <source>
        <dbReference type="SAM" id="Phobius"/>
    </source>
</evidence>
<keyword evidence="1" id="KW-1133">Transmembrane helix</keyword>
<keyword evidence="3" id="KW-1185">Reference proteome</keyword>
<organism evidence="2 3">
    <name type="scientific">Moheibacter lacus</name>
    <dbReference type="NCBI Taxonomy" id="2745851"/>
    <lineage>
        <taxon>Bacteria</taxon>
        <taxon>Pseudomonadati</taxon>
        <taxon>Bacteroidota</taxon>
        <taxon>Flavobacteriia</taxon>
        <taxon>Flavobacteriales</taxon>
        <taxon>Weeksellaceae</taxon>
        <taxon>Moheibacter</taxon>
    </lineage>
</organism>
<name>A0A838ZUC4_9FLAO</name>
<gene>
    <name evidence="2" type="ORF">HU137_12525</name>
</gene>
<protein>
    <submittedName>
        <fullName evidence="2">Uncharacterized protein</fullName>
    </submittedName>
</protein>
<dbReference type="AlphaFoldDB" id="A0A838ZUC4"/>
<evidence type="ECO:0000313" key="3">
    <source>
        <dbReference type="Proteomes" id="UP000552241"/>
    </source>
</evidence>
<feature type="transmembrane region" description="Helical" evidence="1">
    <location>
        <begin position="12"/>
        <end position="31"/>
    </location>
</feature>
<dbReference type="RefSeq" id="WP_182044200.1">
    <property type="nucleotide sequence ID" value="NZ_JACDZE010000005.1"/>
</dbReference>
<evidence type="ECO:0000313" key="2">
    <source>
        <dbReference type="EMBL" id="MBA5630594.1"/>
    </source>
</evidence>
<keyword evidence="1" id="KW-0472">Membrane</keyword>